<protein>
    <submittedName>
        <fullName evidence="2">DUF3397 family protein</fullName>
    </submittedName>
</protein>
<proteinExistence type="predicted"/>
<sequence length="124" mass="14567">MESGTSLMIGKVILYCLPLILLLFFSKSIRNHFKRQQSTIKLPDLMIPFLIIGIHILSMLTYEFSLIPYFLIFIFSLGIILLVWTAVKKGEILYKSFFKMYWRFVFISSIFTYYGLVLANIFLT</sequence>
<keyword evidence="1" id="KW-0472">Membrane</keyword>
<accession>A0ABR7TC54</accession>
<keyword evidence="3" id="KW-1185">Reference proteome</keyword>
<dbReference type="EMBL" id="WNJQ01000003">
    <property type="protein sequence ID" value="MBC9825113.1"/>
    <property type="molecule type" value="Genomic_DNA"/>
</dbReference>
<dbReference type="InterPro" id="IPR024515">
    <property type="entry name" value="DUF3397"/>
</dbReference>
<evidence type="ECO:0000313" key="2">
    <source>
        <dbReference type="EMBL" id="MBC9825113.1"/>
    </source>
</evidence>
<keyword evidence="1" id="KW-1133">Transmembrane helix</keyword>
<dbReference type="Proteomes" id="UP000638836">
    <property type="component" value="Unassembled WGS sequence"/>
</dbReference>
<gene>
    <name evidence="2" type="ORF">GLO26_04615</name>
</gene>
<reference evidence="2 3" key="1">
    <citation type="journal article" date="2020" name="Microorganisms">
        <title>New Insight into Antimicrobial Compounds from Food and Marine-Sourced Carnobacterium Species through Phenotype and Genome Analyses.</title>
        <authorList>
            <person name="Begrem S."/>
            <person name="Ivaniuk F."/>
            <person name="Gigout-Chevalier F."/>
            <person name="Kolypczuk L."/>
            <person name="Bonnetot S."/>
            <person name="Leroi F."/>
            <person name="Grovel O."/>
            <person name="Delbarre-Ladrat C."/>
            <person name="Passerini D."/>
        </authorList>
    </citation>
    <scope>NUCLEOTIDE SEQUENCE [LARGE SCALE GENOMIC DNA]</scope>
    <source>
        <strain evidence="2 3">MIP2551</strain>
    </source>
</reference>
<feature type="transmembrane region" description="Helical" evidence="1">
    <location>
        <begin position="45"/>
        <end position="62"/>
    </location>
</feature>
<feature type="transmembrane region" description="Helical" evidence="1">
    <location>
        <begin position="68"/>
        <end position="88"/>
    </location>
</feature>
<name>A0ABR7TC54_9LACT</name>
<evidence type="ECO:0000313" key="3">
    <source>
        <dbReference type="Proteomes" id="UP000638836"/>
    </source>
</evidence>
<organism evidence="2 3">
    <name type="scientific">Carnobacterium inhibens</name>
    <dbReference type="NCBI Taxonomy" id="147709"/>
    <lineage>
        <taxon>Bacteria</taxon>
        <taxon>Bacillati</taxon>
        <taxon>Bacillota</taxon>
        <taxon>Bacilli</taxon>
        <taxon>Lactobacillales</taxon>
        <taxon>Carnobacteriaceae</taxon>
        <taxon>Carnobacterium</taxon>
    </lineage>
</organism>
<feature type="transmembrane region" description="Helical" evidence="1">
    <location>
        <begin position="100"/>
        <end position="123"/>
    </location>
</feature>
<evidence type="ECO:0000256" key="1">
    <source>
        <dbReference type="SAM" id="Phobius"/>
    </source>
</evidence>
<dbReference type="Pfam" id="PF11877">
    <property type="entry name" value="DUF3397"/>
    <property type="match status" value="1"/>
</dbReference>
<feature type="transmembrane region" description="Helical" evidence="1">
    <location>
        <begin position="6"/>
        <end position="25"/>
    </location>
</feature>
<dbReference type="RefSeq" id="WP_023177377.1">
    <property type="nucleotide sequence ID" value="NZ_JAMAYM010000003.1"/>
</dbReference>
<keyword evidence="1" id="KW-0812">Transmembrane</keyword>
<comment type="caution">
    <text evidence="2">The sequence shown here is derived from an EMBL/GenBank/DDBJ whole genome shotgun (WGS) entry which is preliminary data.</text>
</comment>